<dbReference type="Gene3D" id="1.10.510.10">
    <property type="entry name" value="Transferase(Phosphotransferase) domain 1"/>
    <property type="match status" value="1"/>
</dbReference>
<protein>
    <submittedName>
        <fullName evidence="3">Ser/Thr protein kinase RdoA (MazF antagonist)</fullName>
    </submittedName>
</protein>
<evidence type="ECO:0000313" key="2">
    <source>
        <dbReference type="EMBL" id="GHF33726.1"/>
    </source>
</evidence>
<keyword evidence="3" id="KW-0808">Transferase</keyword>
<dbReference type="Gene3D" id="1.20.58.840">
    <property type="match status" value="1"/>
</dbReference>
<gene>
    <name evidence="2" type="ORF">GCM10017781_08110</name>
    <name evidence="3" type="ORF">HNQ07_000231</name>
</gene>
<comment type="caution">
    <text evidence="3">The sequence shown here is derived from an EMBL/GenBank/DDBJ whole genome shotgun (WGS) entry which is preliminary data.</text>
</comment>
<dbReference type="GO" id="GO:0016301">
    <property type="term" value="F:kinase activity"/>
    <property type="evidence" value="ECO:0007669"/>
    <property type="project" value="UniProtKB-KW"/>
</dbReference>
<dbReference type="RefSeq" id="WP_184109021.1">
    <property type="nucleotide sequence ID" value="NZ_BNAJ01000001.1"/>
</dbReference>
<dbReference type="SUPFAM" id="SSF56112">
    <property type="entry name" value="Protein kinase-like (PK-like)"/>
    <property type="match status" value="1"/>
</dbReference>
<reference evidence="5" key="2">
    <citation type="journal article" date="2019" name="Int. J. Syst. Evol. Microbiol.">
        <title>The Global Catalogue of Microorganisms (GCM) 10K type strain sequencing project: providing services to taxonomists for standard genome sequencing and annotation.</title>
        <authorList>
            <consortium name="The Broad Institute Genomics Platform"/>
            <consortium name="The Broad Institute Genome Sequencing Center for Infectious Disease"/>
            <person name="Wu L."/>
            <person name="Ma J."/>
        </authorList>
    </citation>
    <scope>NUCLEOTIDE SEQUENCE [LARGE SCALE GENOMIC DNA]</scope>
    <source>
        <strain evidence="5">CGMCC 1.18437</strain>
    </source>
</reference>
<organism evidence="3 4">
    <name type="scientific">Deinococcus metalli</name>
    <dbReference type="NCBI Taxonomy" id="1141878"/>
    <lineage>
        <taxon>Bacteria</taxon>
        <taxon>Thermotogati</taxon>
        <taxon>Deinococcota</taxon>
        <taxon>Deinococci</taxon>
        <taxon>Deinococcales</taxon>
        <taxon>Deinococcaceae</taxon>
        <taxon>Deinococcus</taxon>
    </lineage>
</organism>
<accession>A0A7W8KAP6</accession>
<dbReference type="Pfam" id="PF01636">
    <property type="entry name" value="APH"/>
    <property type="match status" value="1"/>
</dbReference>
<dbReference type="Proteomes" id="UP000619376">
    <property type="component" value="Unassembled WGS sequence"/>
</dbReference>
<dbReference type="InterPro" id="IPR002575">
    <property type="entry name" value="Aminoglycoside_PTrfase"/>
</dbReference>
<dbReference type="Proteomes" id="UP000539473">
    <property type="component" value="Unassembled WGS sequence"/>
</dbReference>
<evidence type="ECO:0000313" key="5">
    <source>
        <dbReference type="Proteomes" id="UP000619376"/>
    </source>
</evidence>
<name>A0A7W8KAP6_9DEIO</name>
<sequence>MSAPPDLDSAALVSVVSSAFGLDVDSVTFLPTGTAHAYRAQGPAGRFFLKVMPDSPYGARVTARALAEVPLLRALRASGVLPRVPMPLPTLDGGWMAALGGLHVFAYAWIEGAAVGDGWDAARPDLAGLLGRLHGATDELMRAVPVLPMPPEDFGLPFEGGLRAAIDALPHLPPDARPEQRALRDVLAPHLDTVARVLERTVTLAAALRQRTAPQVVCHTDAHGGNVMRDAAGLLWLIDWETARLAPPEHDLWMLGPHLPTLLPAYEYGLGRPYTPDADRLRYYVLRRPLEDLEEDVRWLLHDHPAPQVAAHSLEIIARYVLPALHRAEADAEATASRDHEA</sequence>
<dbReference type="EMBL" id="BNAJ01000001">
    <property type="protein sequence ID" value="GHF33726.1"/>
    <property type="molecule type" value="Genomic_DNA"/>
</dbReference>
<keyword evidence="3" id="KW-0418">Kinase</keyword>
<feature type="domain" description="Aminoglycoside phosphotransferase" evidence="1">
    <location>
        <begin position="29"/>
        <end position="282"/>
    </location>
</feature>
<proteinExistence type="predicted"/>
<dbReference type="AlphaFoldDB" id="A0A7W8KAP6"/>
<dbReference type="EMBL" id="JACHFK010000001">
    <property type="protein sequence ID" value="MBB5374787.1"/>
    <property type="molecule type" value="Genomic_DNA"/>
</dbReference>
<dbReference type="InterPro" id="IPR011009">
    <property type="entry name" value="Kinase-like_dom_sf"/>
</dbReference>
<dbReference type="Gene3D" id="3.30.200.20">
    <property type="entry name" value="Phosphorylase Kinase, domain 1"/>
    <property type="match status" value="1"/>
</dbReference>
<evidence type="ECO:0000313" key="4">
    <source>
        <dbReference type="Proteomes" id="UP000539473"/>
    </source>
</evidence>
<reference evidence="3 4" key="3">
    <citation type="submission" date="2020-08" db="EMBL/GenBank/DDBJ databases">
        <title>Genomic Encyclopedia of Type Strains, Phase IV (KMG-IV): sequencing the most valuable type-strain genomes for metagenomic binning, comparative biology and taxonomic classification.</title>
        <authorList>
            <person name="Goeker M."/>
        </authorList>
    </citation>
    <scope>NUCLEOTIDE SEQUENCE [LARGE SCALE GENOMIC DNA]</scope>
    <source>
        <strain evidence="3 4">DSM 27521</strain>
    </source>
</reference>
<reference evidence="2" key="1">
    <citation type="journal article" date="2014" name="Int. J. Syst. Evol. Microbiol.">
        <title>Complete genome of a new Firmicutes species belonging to the dominant human colonic microbiota ('Ruminococcus bicirculans') reveals two chromosomes and a selective capacity to utilize plant glucans.</title>
        <authorList>
            <consortium name="NISC Comparative Sequencing Program"/>
            <person name="Wegmann U."/>
            <person name="Louis P."/>
            <person name="Goesmann A."/>
            <person name="Henrissat B."/>
            <person name="Duncan S.H."/>
            <person name="Flint H.J."/>
        </authorList>
    </citation>
    <scope>NUCLEOTIDE SEQUENCE</scope>
    <source>
        <strain evidence="2">CGMCC 1.18437</strain>
    </source>
</reference>
<evidence type="ECO:0000259" key="1">
    <source>
        <dbReference type="Pfam" id="PF01636"/>
    </source>
</evidence>
<reference evidence="2" key="4">
    <citation type="submission" date="2024-05" db="EMBL/GenBank/DDBJ databases">
        <authorList>
            <person name="Sun Q."/>
            <person name="Zhou Y."/>
        </authorList>
    </citation>
    <scope>NUCLEOTIDE SEQUENCE</scope>
    <source>
        <strain evidence="2">CGMCC 1.18437</strain>
    </source>
</reference>
<keyword evidence="5" id="KW-1185">Reference proteome</keyword>
<evidence type="ECO:0000313" key="3">
    <source>
        <dbReference type="EMBL" id="MBB5374787.1"/>
    </source>
</evidence>